<evidence type="ECO:0000256" key="4">
    <source>
        <dbReference type="ARBA" id="ARBA00022692"/>
    </source>
</evidence>
<dbReference type="NCBIfam" id="TIGR04057">
    <property type="entry name" value="SusC_RagA_signa"/>
    <property type="match status" value="1"/>
</dbReference>
<dbReference type="FunFam" id="2.170.130.10:FF:000008">
    <property type="entry name" value="SusC/RagA family TonB-linked outer membrane protein"/>
    <property type="match status" value="1"/>
</dbReference>
<dbReference type="SUPFAM" id="SSF49464">
    <property type="entry name" value="Carboxypeptidase regulatory domain-like"/>
    <property type="match status" value="1"/>
</dbReference>
<evidence type="ECO:0000256" key="3">
    <source>
        <dbReference type="ARBA" id="ARBA00022452"/>
    </source>
</evidence>
<accession>A0A7H9DS20</accession>
<gene>
    <name evidence="10" type="ORF">FH779_07805</name>
</gene>
<evidence type="ECO:0000256" key="6">
    <source>
        <dbReference type="ARBA" id="ARBA00023237"/>
    </source>
</evidence>
<feature type="signal peptide" evidence="8">
    <location>
        <begin position="1"/>
        <end position="20"/>
    </location>
</feature>
<dbReference type="PROSITE" id="PS52016">
    <property type="entry name" value="TONB_DEPENDENT_REC_3"/>
    <property type="match status" value="1"/>
</dbReference>
<sequence length="1026" mass="114660">MKKSKISLFALLLLPIAAFAQENKVVSGIIKSTDGKTPLAGVEVFVEGTDLEAYTDENGYYEIEVPEDATLTILYDGYQQIEIPIKSTESFDFSLNPLENENKQLEEVVVIGYGKARKSDLTGSVGVIDASKLTERSMTNPMEAMQGNVPGVQISTSTGRIGDGFDIVIRGNNSMNADSKPLFVVDGVPTSDIDFLNPQDIARIDILKDASSTAIYGSRGSNGVVIVTTKNGSNAKGRFTVSYDTYYGVKDVARLPKMMDGSKWWYYHQSAYLATAGKDQATGQVSAQTLYNAVVGTRNTELLRRVNANETFDWFDAVLRTGMTQNNYVNLSGRSENGMGYNIGLGAQKEKGNLQNEALDKYSVNIGVDHRINDKFSVGINLNVALTEQQDGSDIAMQEAFRLNPFLNPYQYESTELAALPGKLTNQQGAFIIDKTSTYNPLLEIKNTVNETRRWNGIGNFFFEYRPLDWLSLKTTYSANYDTRRKGESWGALTSVGASNNNLSSAAINKSERFNYTWDNQVNANFEINDIHKFNILALQSIYESRYESSFQSSRNIPFETGYHNIGSGTQETYNIGSDYIKQALSSYALRANYSLLDKYLFTFSIRWDGSSILSKGNQWESFPSAAVAWKINNEEFLKASKVVSELKLRASWGYTGNNIIEPYSTTNLLTDQYYYDFNGTVANGWLPGKIANPYLTWEKTREFNVGLDYGFFKNRITGSIDIYDKLSDYLLMKQQLPYETGWTYINGNIGSVSNKGVEVALTAKIIQTKKVSWETTFTFSKNVNKIKSIYGQNTVDDIGNNLFIGESIHSYYNYVFDGVWQPDQEAEAKKYGQTVGQAKVKDINGDGKITVDDRVILGSSDPDWSGSIFTTLKVGQFDLSASLITNQGVLAYSPFHENFTNVYDRGRSKIDMDWFVPTNDAGLPAQFSNTAPQPYNEGTYWKNNKVGYYRDASFVKVKNIALGYTFDKNTLSKIGLFNSLRVYANVINPFVFTDYNGYDPEWATANFGIGRVSSVTYQLGLNVKF</sequence>
<evidence type="ECO:0000259" key="9">
    <source>
        <dbReference type="Pfam" id="PF07715"/>
    </source>
</evidence>
<keyword evidence="2 7" id="KW-0813">Transport</keyword>
<dbReference type="Gene3D" id="2.170.130.10">
    <property type="entry name" value="TonB-dependent receptor, plug domain"/>
    <property type="match status" value="1"/>
</dbReference>
<dbReference type="RefSeq" id="WP_180906628.1">
    <property type="nucleotide sequence ID" value="NZ_CP040908.1"/>
</dbReference>
<dbReference type="GO" id="GO:0009279">
    <property type="term" value="C:cell outer membrane"/>
    <property type="evidence" value="ECO:0007669"/>
    <property type="project" value="UniProtKB-SubCell"/>
</dbReference>
<dbReference type="SUPFAM" id="SSF56935">
    <property type="entry name" value="Porins"/>
    <property type="match status" value="1"/>
</dbReference>
<evidence type="ECO:0000256" key="2">
    <source>
        <dbReference type="ARBA" id="ARBA00022448"/>
    </source>
</evidence>
<keyword evidence="11" id="KW-1185">Reference proteome</keyword>
<evidence type="ECO:0000256" key="5">
    <source>
        <dbReference type="ARBA" id="ARBA00023136"/>
    </source>
</evidence>
<comment type="subcellular location">
    <subcellularLocation>
        <location evidence="1 7">Cell outer membrane</location>
        <topology evidence="1 7">Multi-pass membrane protein</topology>
    </subcellularLocation>
</comment>
<dbReference type="AlphaFoldDB" id="A0A7H9DS20"/>
<protein>
    <submittedName>
        <fullName evidence="10">SusC/RagA family TonB-linked outer membrane protein</fullName>
    </submittedName>
</protein>
<evidence type="ECO:0000256" key="7">
    <source>
        <dbReference type="PROSITE-ProRule" id="PRU01360"/>
    </source>
</evidence>
<dbReference type="NCBIfam" id="TIGR04056">
    <property type="entry name" value="OMP_RagA_SusC"/>
    <property type="match status" value="1"/>
</dbReference>
<dbReference type="EMBL" id="CP040908">
    <property type="protein sequence ID" value="QLL57988.1"/>
    <property type="molecule type" value="Genomic_DNA"/>
</dbReference>
<keyword evidence="6 7" id="KW-0998">Cell outer membrane</keyword>
<keyword evidence="5 7" id="KW-0472">Membrane</keyword>
<dbReference type="InterPro" id="IPR037066">
    <property type="entry name" value="Plug_dom_sf"/>
</dbReference>
<dbReference type="InterPro" id="IPR008969">
    <property type="entry name" value="CarboxyPept-like_regulatory"/>
</dbReference>
<dbReference type="InterPro" id="IPR012910">
    <property type="entry name" value="Plug_dom"/>
</dbReference>
<evidence type="ECO:0000256" key="1">
    <source>
        <dbReference type="ARBA" id="ARBA00004571"/>
    </source>
</evidence>
<reference evidence="10 11" key="1">
    <citation type="submission" date="2019-06" db="EMBL/GenBank/DDBJ databases">
        <title>Emergence of pandrug resistant Empedobacter falsenii in China.</title>
        <authorList>
            <person name="Dong N."/>
            <person name="Chen S."/>
            <person name="Zhang R."/>
        </authorList>
    </citation>
    <scope>NUCLEOTIDE SEQUENCE [LARGE SCALE GENOMIC DNA]</scope>
    <source>
        <strain evidence="10 11">1681-1</strain>
    </source>
</reference>
<dbReference type="Gene3D" id="2.60.40.1120">
    <property type="entry name" value="Carboxypeptidase-like, regulatory domain"/>
    <property type="match status" value="1"/>
</dbReference>
<keyword evidence="3 7" id="KW-1134">Transmembrane beta strand</keyword>
<organism evidence="10 11">
    <name type="scientific">Empedobacter falsenii</name>
    <dbReference type="NCBI Taxonomy" id="343874"/>
    <lineage>
        <taxon>Bacteria</taxon>
        <taxon>Pseudomonadati</taxon>
        <taxon>Bacteroidota</taxon>
        <taxon>Flavobacteriia</taxon>
        <taxon>Flavobacteriales</taxon>
        <taxon>Weeksellaceae</taxon>
        <taxon>Empedobacter</taxon>
    </lineage>
</organism>
<dbReference type="InterPro" id="IPR023996">
    <property type="entry name" value="TonB-dep_OMP_SusC/RagA"/>
</dbReference>
<proteinExistence type="inferred from homology"/>
<comment type="similarity">
    <text evidence="7">Belongs to the TonB-dependent receptor family.</text>
</comment>
<evidence type="ECO:0000313" key="11">
    <source>
        <dbReference type="Proteomes" id="UP000510643"/>
    </source>
</evidence>
<keyword evidence="4 7" id="KW-0812">Transmembrane</keyword>
<feature type="chain" id="PRO_5028992399" evidence="8">
    <location>
        <begin position="21"/>
        <end position="1026"/>
    </location>
</feature>
<dbReference type="InterPro" id="IPR039426">
    <property type="entry name" value="TonB-dep_rcpt-like"/>
</dbReference>
<evidence type="ECO:0000313" key="10">
    <source>
        <dbReference type="EMBL" id="QLL57988.1"/>
    </source>
</evidence>
<name>A0A7H9DS20_9FLAO</name>
<dbReference type="Proteomes" id="UP000510643">
    <property type="component" value="Chromosome"/>
</dbReference>
<dbReference type="Gene3D" id="2.40.170.20">
    <property type="entry name" value="TonB-dependent receptor, beta-barrel domain"/>
    <property type="match status" value="1"/>
</dbReference>
<dbReference type="GeneID" id="78401353"/>
<dbReference type="InterPro" id="IPR023997">
    <property type="entry name" value="TonB-dep_OMP_SusC/RagA_CS"/>
</dbReference>
<dbReference type="InterPro" id="IPR036942">
    <property type="entry name" value="Beta-barrel_TonB_sf"/>
</dbReference>
<evidence type="ECO:0000256" key="8">
    <source>
        <dbReference type="SAM" id="SignalP"/>
    </source>
</evidence>
<dbReference type="Pfam" id="PF07715">
    <property type="entry name" value="Plug"/>
    <property type="match status" value="1"/>
</dbReference>
<dbReference type="Pfam" id="PF13715">
    <property type="entry name" value="CarbopepD_reg_2"/>
    <property type="match status" value="1"/>
</dbReference>
<feature type="domain" description="TonB-dependent receptor plug" evidence="9">
    <location>
        <begin position="118"/>
        <end position="224"/>
    </location>
</feature>
<keyword evidence="8" id="KW-0732">Signal</keyword>
<dbReference type="KEGG" id="efal:FH779_07805"/>